<dbReference type="EMBL" id="CP027753">
    <property type="protein sequence ID" value="AZE48393.1"/>
    <property type="molecule type" value="Genomic_DNA"/>
</dbReference>
<sequence>MSRDLKGLKLIEPELNCARDALEQVEAFIAAVERMQ</sequence>
<gene>
    <name evidence="1" type="ORF">C4K04_2721</name>
</gene>
<dbReference type="AlphaFoldDB" id="A0A3G7TMS4"/>
<proteinExistence type="predicted"/>
<organism evidence="1 2">
    <name type="scientific">Pseudomonas chlororaphis</name>
    <dbReference type="NCBI Taxonomy" id="587753"/>
    <lineage>
        <taxon>Bacteria</taxon>
        <taxon>Pseudomonadati</taxon>
        <taxon>Pseudomonadota</taxon>
        <taxon>Gammaproteobacteria</taxon>
        <taxon>Pseudomonadales</taxon>
        <taxon>Pseudomonadaceae</taxon>
        <taxon>Pseudomonas</taxon>
    </lineage>
</organism>
<evidence type="ECO:0000313" key="2">
    <source>
        <dbReference type="Proteomes" id="UP000268048"/>
    </source>
</evidence>
<name>A0A3G7TMS4_9PSED</name>
<evidence type="ECO:0000313" key="1">
    <source>
        <dbReference type="EMBL" id="AZE48393.1"/>
    </source>
</evidence>
<accession>A0A3G7TMS4</accession>
<reference evidence="1 2" key="1">
    <citation type="submission" date="2018-03" db="EMBL/GenBank/DDBJ databases">
        <title>Diversity of phytobeneficial traits revealed by whole-genome analysis of worldwide-isolated phenazine-producing Pseudomonas spp.</title>
        <authorList>
            <person name="Biessy A."/>
            <person name="Novinscak A."/>
            <person name="Blom J."/>
            <person name="Leger G."/>
            <person name="Thomashow L.S."/>
            <person name="Cazorla F.M."/>
            <person name="Josic D."/>
            <person name="Filion M."/>
        </authorList>
    </citation>
    <scope>NUCLEOTIDE SEQUENCE [LARGE SCALE GENOMIC DNA]</scope>
    <source>
        <strain evidence="1 2">B25</strain>
    </source>
</reference>
<dbReference type="Proteomes" id="UP000268048">
    <property type="component" value="Chromosome"/>
</dbReference>
<protein>
    <submittedName>
        <fullName evidence="1">Uncharacterized protein</fullName>
    </submittedName>
</protein>